<proteinExistence type="predicted"/>
<dbReference type="EMBL" id="PXXW01000067">
    <property type="protein sequence ID" value="RAN92111.1"/>
    <property type="molecule type" value="Genomic_DNA"/>
</dbReference>
<protein>
    <submittedName>
        <fullName evidence="2">Uncharacterized protein</fullName>
    </submittedName>
</protein>
<evidence type="ECO:0000313" key="2">
    <source>
        <dbReference type="EMBL" id="RAN92111.1"/>
    </source>
</evidence>
<evidence type="ECO:0000313" key="3">
    <source>
        <dbReference type="Proteomes" id="UP000249334"/>
    </source>
</evidence>
<dbReference type="Proteomes" id="UP000249334">
    <property type="component" value="Unassembled WGS sequence"/>
</dbReference>
<organism evidence="2 3">
    <name type="scientific">Micromonospora saelicesensis</name>
    <dbReference type="NCBI Taxonomy" id="285676"/>
    <lineage>
        <taxon>Bacteria</taxon>
        <taxon>Bacillati</taxon>
        <taxon>Actinomycetota</taxon>
        <taxon>Actinomycetes</taxon>
        <taxon>Micromonosporales</taxon>
        <taxon>Micromonosporaceae</taxon>
        <taxon>Micromonospora</taxon>
    </lineage>
</organism>
<feature type="region of interest" description="Disordered" evidence="1">
    <location>
        <begin position="1"/>
        <end position="25"/>
    </location>
</feature>
<reference evidence="2 3" key="1">
    <citation type="submission" date="2018-03" db="EMBL/GenBank/DDBJ databases">
        <title>Genomic framework for the identification of Micromonospora saelicesensis and Micromonospora noduli.</title>
        <authorList>
            <person name="Riesco R."/>
            <person name="Trujillo M.E."/>
        </authorList>
    </citation>
    <scope>NUCLEOTIDE SEQUENCE [LARGE SCALE GENOMIC DNA]</scope>
    <source>
        <strain evidence="2 3">GAR05</strain>
    </source>
</reference>
<comment type="caution">
    <text evidence="2">The sequence shown here is derived from an EMBL/GenBank/DDBJ whole genome shotgun (WGS) entry which is preliminary data.</text>
</comment>
<sequence length="90" mass="9589">MFEWCSISEITTSSPGPSRKRGSASGRSEAFEKAYATMLIASVEFFVNTTSSVLGALMNAAIFARAPSYASVASVPRVCTERDTLALCRA</sequence>
<name>A0ABX9C9G7_9ACTN</name>
<keyword evidence="3" id="KW-1185">Reference proteome</keyword>
<accession>A0ABX9C9G7</accession>
<evidence type="ECO:0000256" key="1">
    <source>
        <dbReference type="SAM" id="MobiDB-lite"/>
    </source>
</evidence>
<gene>
    <name evidence="2" type="ORF">GAR05_06390</name>
</gene>